<dbReference type="InterPro" id="IPR000182">
    <property type="entry name" value="GNAT_dom"/>
</dbReference>
<dbReference type="Gene3D" id="3.40.630.30">
    <property type="match status" value="1"/>
</dbReference>
<dbReference type="PANTHER" id="PTHR10545">
    <property type="entry name" value="DIAMINE N-ACETYLTRANSFERASE"/>
    <property type="match status" value="1"/>
</dbReference>
<dbReference type="SUPFAM" id="SSF55729">
    <property type="entry name" value="Acyl-CoA N-acyltransferases (Nat)"/>
    <property type="match status" value="1"/>
</dbReference>
<evidence type="ECO:0000259" key="3">
    <source>
        <dbReference type="PROSITE" id="PS51186"/>
    </source>
</evidence>
<dbReference type="HOGENOM" id="CLU_013985_32_1_12"/>
<feature type="domain" description="N-acetyltransferase" evidence="3">
    <location>
        <begin position="16"/>
        <end position="163"/>
    </location>
</feature>
<dbReference type="GO" id="GO:0008080">
    <property type="term" value="F:N-acetyltransferase activity"/>
    <property type="evidence" value="ECO:0007669"/>
    <property type="project" value="TreeGrafter"/>
</dbReference>
<name>I4B2I5_TURPD</name>
<dbReference type="Pfam" id="PF00583">
    <property type="entry name" value="Acetyltransf_1"/>
    <property type="match status" value="1"/>
</dbReference>
<protein>
    <submittedName>
        <fullName evidence="4">GCN5-related N-acetyltransferase</fullName>
    </submittedName>
</protein>
<keyword evidence="1" id="KW-0808">Transferase</keyword>
<evidence type="ECO:0000256" key="2">
    <source>
        <dbReference type="ARBA" id="ARBA00023315"/>
    </source>
</evidence>
<evidence type="ECO:0000256" key="1">
    <source>
        <dbReference type="ARBA" id="ARBA00022679"/>
    </source>
</evidence>
<organism evidence="4 5">
    <name type="scientific">Turneriella parva (strain ATCC BAA-1111 / DSM 21527 / NCTC 11395 / H)</name>
    <name type="common">Leptospira parva</name>
    <dbReference type="NCBI Taxonomy" id="869212"/>
    <lineage>
        <taxon>Bacteria</taxon>
        <taxon>Pseudomonadati</taxon>
        <taxon>Spirochaetota</taxon>
        <taxon>Spirochaetia</taxon>
        <taxon>Leptospirales</taxon>
        <taxon>Leptospiraceae</taxon>
        <taxon>Turneriella</taxon>
    </lineage>
</organism>
<reference evidence="4 5" key="1">
    <citation type="submission" date="2012-06" db="EMBL/GenBank/DDBJ databases">
        <title>The complete chromosome of genome of Turneriella parva DSM 21527.</title>
        <authorList>
            <consortium name="US DOE Joint Genome Institute (JGI-PGF)"/>
            <person name="Lucas S."/>
            <person name="Han J."/>
            <person name="Lapidus A."/>
            <person name="Bruce D."/>
            <person name="Goodwin L."/>
            <person name="Pitluck S."/>
            <person name="Peters L."/>
            <person name="Kyrpides N."/>
            <person name="Mavromatis K."/>
            <person name="Ivanova N."/>
            <person name="Mikhailova N."/>
            <person name="Chertkov O."/>
            <person name="Detter J.C."/>
            <person name="Tapia R."/>
            <person name="Han C."/>
            <person name="Land M."/>
            <person name="Hauser L."/>
            <person name="Markowitz V."/>
            <person name="Cheng J.-F."/>
            <person name="Hugenholtz P."/>
            <person name="Woyke T."/>
            <person name="Wu D."/>
            <person name="Gronow S."/>
            <person name="Wellnitz S."/>
            <person name="Brambilla E."/>
            <person name="Klenk H.-P."/>
            <person name="Eisen J.A."/>
        </authorList>
    </citation>
    <scope>NUCLEOTIDE SEQUENCE [LARGE SCALE GENOMIC DNA]</scope>
    <source>
        <strain evidence="5">ATCC BAA-1111 / DSM 21527 / NCTC 11395 / H</strain>
    </source>
</reference>
<evidence type="ECO:0000313" key="4">
    <source>
        <dbReference type="EMBL" id="AFM11492.1"/>
    </source>
</evidence>
<dbReference type="STRING" id="869212.Turpa_0841"/>
<dbReference type="CDD" id="cd04301">
    <property type="entry name" value="NAT_SF"/>
    <property type="match status" value="1"/>
</dbReference>
<proteinExistence type="predicted"/>
<evidence type="ECO:0000313" key="5">
    <source>
        <dbReference type="Proteomes" id="UP000006048"/>
    </source>
</evidence>
<dbReference type="KEGG" id="tpx:Turpa_0841"/>
<dbReference type="Proteomes" id="UP000006048">
    <property type="component" value="Chromosome"/>
</dbReference>
<sequence length="163" mass="18741">MVRHTGNEENSISMKLQVRQLQANDFIRWLPLWRGYLTFYESTLTEQTTQTTWQRLTDSQEPMFALGAFTESGELLGIVHCIYHRSCWTIGDYCYLQDLFTSEAARGQGVATALIEAVYARAKADGASRVHWLTHETNAVAQKLYEKLAARSGFIQYRKILRL</sequence>
<gene>
    <name evidence="4" type="ordered locus">Turpa_0841</name>
</gene>
<dbReference type="PANTHER" id="PTHR10545:SF42">
    <property type="entry name" value="ACETYLTRANSFERASE"/>
    <property type="match status" value="1"/>
</dbReference>
<dbReference type="PROSITE" id="PS51186">
    <property type="entry name" value="GNAT"/>
    <property type="match status" value="1"/>
</dbReference>
<dbReference type="InterPro" id="IPR016181">
    <property type="entry name" value="Acyl_CoA_acyltransferase"/>
</dbReference>
<dbReference type="InterPro" id="IPR051016">
    <property type="entry name" value="Diverse_Substrate_AcTransf"/>
</dbReference>
<dbReference type="PATRIC" id="fig|869212.3.peg.816"/>
<keyword evidence="5" id="KW-1185">Reference proteome</keyword>
<dbReference type="AlphaFoldDB" id="I4B2I5"/>
<accession>I4B2I5</accession>
<keyword evidence="2" id="KW-0012">Acyltransferase</keyword>
<dbReference type="EMBL" id="CP002959">
    <property type="protein sequence ID" value="AFM11492.1"/>
    <property type="molecule type" value="Genomic_DNA"/>
</dbReference>